<dbReference type="OrthoDB" id="9865412at2"/>
<dbReference type="KEGG" id="glj:GKIL_2612"/>
<evidence type="ECO:0000313" key="4">
    <source>
        <dbReference type="Proteomes" id="UP000017396"/>
    </source>
</evidence>
<dbReference type="HOGENOM" id="CLU_968956_0_0_3"/>
<accession>U5QJ26</accession>
<name>U5QJ26_GLOK1</name>
<reference evidence="3 4" key="1">
    <citation type="journal article" date="2013" name="PLoS ONE">
        <title>Cultivation and Complete Genome Sequencing of Gloeobacter kilaueensis sp. nov., from a Lava Cave in Kilauea Caldera, Hawai'i.</title>
        <authorList>
            <person name="Saw J.H."/>
            <person name="Schatz M."/>
            <person name="Brown M.V."/>
            <person name="Kunkel D.D."/>
            <person name="Foster J.S."/>
            <person name="Shick H."/>
            <person name="Christensen S."/>
            <person name="Hou S."/>
            <person name="Wan X."/>
            <person name="Donachie S.P."/>
        </authorList>
    </citation>
    <scope>NUCLEOTIDE SEQUENCE [LARGE SCALE GENOMIC DNA]</scope>
    <source>
        <strain evidence="4">JS</strain>
    </source>
</reference>
<dbReference type="AlphaFoldDB" id="U5QJ26"/>
<feature type="transmembrane region" description="Helical" evidence="2">
    <location>
        <begin position="67"/>
        <end position="85"/>
    </location>
</feature>
<feature type="region of interest" description="Disordered" evidence="1">
    <location>
        <begin position="34"/>
        <end position="59"/>
    </location>
</feature>
<evidence type="ECO:0000313" key="3">
    <source>
        <dbReference type="EMBL" id="AGY58858.1"/>
    </source>
</evidence>
<feature type="region of interest" description="Disordered" evidence="1">
    <location>
        <begin position="255"/>
        <end position="287"/>
    </location>
</feature>
<proteinExistence type="predicted"/>
<dbReference type="RefSeq" id="WP_023174053.1">
    <property type="nucleotide sequence ID" value="NC_022600.1"/>
</dbReference>
<feature type="compositionally biased region" description="Pro residues" evidence="1">
    <location>
        <begin position="276"/>
        <end position="287"/>
    </location>
</feature>
<keyword evidence="2" id="KW-0472">Membrane</keyword>
<dbReference type="Proteomes" id="UP000017396">
    <property type="component" value="Chromosome"/>
</dbReference>
<keyword evidence="2" id="KW-1133">Transmembrane helix</keyword>
<keyword evidence="4" id="KW-1185">Reference proteome</keyword>
<gene>
    <name evidence="3" type="ORF">GKIL_2612</name>
</gene>
<protein>
    <submittedName>
        <fullName evidence="3">Uncharacterized protein</fullName>
    </submittedName>
</protein>
<keyword evidence="2" id="KW-0812">Transmembrane</keyword>
<sequence length="287" mass="30633">MVFLLEQWKKHFERERPAVPEPAAAAESIEALLGESDPSGSGEEALVPDPEWEDTEQVRTPRWQRPAIFVVAGLLFLTAGGYTLANDWWVARQRQSLDQQLRRTAATVQSEAVRKGGEMQSSFDQLLAQDDKPKAILTLPPPPVPAAAKFTQNLPPVLKRLPPLPPLAPPPRALPPPPIPAAAVPAGQIGTAPAKIALVGGNEQVVLLDVGGERLQLMPGQTSPQGITVLSAMALPGRYSVRLRRSDGSPLELTMVAGTPPAADTRADVAQSAPASRPPSEPVTPLY</sequence>
<dbReference type="EMBL" id="CP003587">
    <property type="protein sequence ID" value="AGY58858.1"/>
    <property type="molecule type" value="Genomic_DNA"/>
</dbReference>
<organism evidence="3 4">
    <name type="scientific">Gloeobacter kilaueensis (strain ATCC BAA-2537 / CCAP 1431/1 / ULC 316 / JS1)</name>
    <dbReference type="NCBI Taxonomy" id="1183438"/>
    <lineage>
        <taxon>Bacteria</taxon>
        <taxon>Bacillati</taxon>
        <taxon>Cyanobacteriota</taxon>
        <taxon>Cyanophyceae</taxon>
        <taxon>Gloeobacterales</taxon>
        <taxon>Gloeobacteraceae</taxon>
        <taxon>Gloeobacter</taxon>
    </lineage>
</organism>
<dbReference type="STRING" id="1183438.GKIL_2612"/>
<evidence type="ECO:0000256" key="1">
    <source>
        <dbReference type="SAM" id="MobiDB-lite"/>
    </source>
</evidence>
<evidence type="ECO:0000256" key="2">
    <source>
        <dbReference type="SAM" id="Phobius"/>
    </source>
</evidence>